<dbReference type="Gene3D" id="3.30.160.800">
    <property type="match status" value="1"/>
</dbReference>
<dbReference type="InterPro" id="IPR027417">
    <property type="entry name" value="P-loop_NTPase"/>
</dbReference>
<dbReference type="SUPFAM" id="SSF52540">
    <property type="entry name" value="P-loop containing nucleoside triphosphate hydrolases"/>
    <property type="match status" value="1"/>
</dbReference>
<dbReference type="EMBL" id="JAOL01000120">
    <property type="protein sequence ID" value="EUA89472.1"/>
    <property type="molecule type" value="Genomic_DNA"/>
</dbReference>
<evidence type="ECO:0000313" key="1">
    <source>
        <dbReference type="EMBL" id="EUA89472.1"/>
    </source>
</evidence>
<accession>A0ABN0QXP5</accession>
<gene>
    <name evidence="1" type="ORF">I551_3999</name>
</gene>
<sequence length="190" mass="20795">MGALGIPVLDTSAVTNRKQLSDTISAHREQLDQRRVDEERRLLYVGVTRAEDTVLVSGHHWGATGLKPRGPSDFLCELKDIIERSAAAGDPCGTVDQWDRAPVAGERNPLLDDVVEAVWPTDPLATRRGDVERGARLVAEAISADAGVEAPLAVPRSPISRAGQPTSMRCWPSGRVPWGRRRERCRTSCR</sequence>
<comment type="caution">
    <text evidence="1">The sequence shown here is derived from an EMBL/GenBank/DDBJ whole genome shotgun (WGS) entry which is preliminary data.</text>
</comment>
<proteinExistence type="predicted"/>
<dbReference type="Proteomes" id="UP000020681">
    <property type="component" value="Unassembled WGS sequence"/>
</dbReference>
<organism evidence="1 2">
    <name type="scientific">Mycobacterium ulcerans str. Harvey</name>
    <dbReference type="NCBI Taxonomy" id="1299332"/>
    <lineage>
        <taxon>Bacteria</taxon>
        <taxon>Bacillati</taxon>
        <taxon>Actinomycetota</taxon>
        <taxon>Actinomycetes</taxon>
        <taxon>Mycobacteriales</taxon>
        <taxon>Mycobacteriaceae</taxon>
        <taxon>Mycobacterium</taxon>
        <taxon>Mycobacterium ulcerans group</taxon>
    </lineage>
</organism>
<keyword evidence="2" id="KW-1185">Reference proteome</keyword>
<protein>
    <submittedName>
        <fullName evidence="1">UvrD-like helicase C-terminal domain protein</fullName>
    </submittedName>
</protein>
<name>A0ABN0QXP5_MYCUL</name>
<evidence type="ECO:0000313" key="2">
    <source>
        <dbReference type="Proteomes" id="UP000020681"/>
    </source>
</evidence>
<reference evidence="1 2" key="1">
    <citation type="submission" date="2014-01" db="EMBL/GenBank/DDBJ databases">
        <authorList>
            <person name="Dobos K."/>
            <person name="Lenaerts A."/>
            <person name="Ordway D."/>
            <person name="DeGroote M.A."/>
            <person name="Parker T."/>
            <person name="Sizemore C."/>
            <person name="Tallon L.J."/>
            <person name="Sadzewicz L.K."/>
            <person name="Sengamalay N."/>
            <person name="Fraser C.M."/>
            <person name="Hine E."/>
            <person name="Shefchek K.A."/>
            <person name="Das S.P."/>
            <person name="Tettelin H."/>
        </authorList>
    </citation>
    <scope>NUCLEOTIDE SEQUENCE [LARGE SCALE GENOMIC DNA]</scope>
    <source>
        <strain evidence="1 2">Harvey</strain>
    </source>
</reference>